<organism evidence="1 2">
    <name type="scientific">Membranihabitans marinus</name>
    <dbReference type="NCBI Taxonomy" id="1227546"/>
    <lineage>
        <taxon>Bacteria</taxon>
        <taxon>Pseudomonadati</taxon>
        <taxon>Bacteroidota</taxon>
        <taxon>Saprospiria</taxon>
        <taxon>Saprospirales</taxon>
        <taxon>Saprospiraceae</taxon>
        <taxon>Membranihabitans</taxon>
    </lineage>
</organism>
<dbReference type="EMBL" id="JAHVHU010000004">
    <property type="protein sequence ID" value="MBY5957109.1"/>
    <property type="molecule type" value="Genomic_DNA"/>
</dbReference>
<keyword evidence="2" id="KW-1185">Reference proteome</keyword>
<dbReference type="AlphaFoldDB" id="A0A953HL70"/>
<reference evidence="1" key="1">
    <citation type="submission" date="2021-06" db="EMBL/GenBank/DDBJ databases">
        <title>44 bacteria genomes isolated from Dapeng, Shenzhen.</title>
        <authorList>
            <person name="Zheng W."/>
            <person name="Yu S."/>
            <person name="Huang Y."/>
        </authorList>
    </citation>
    <scope>NUCLEOTIDE SEQUENCE</scope>
    <source>
        <strain evidence="1">DP5N28-2</strain>
    </source>
</reference>
<accession>A0A953HL70</accession>
<dbReference type="Proteomes" id="UP000753961">
    <property type="component" value="Unassembled WGS sequence"/>
</dbReference>
<sequence>MIEEFKGISESEYENLKNAISYITVLIAGADGTIEDHETDWAAKVTDIRSYNLPRRLSTFYKEAGETFQEDVEFWVNKFNEDADSTMKELKFRLANLNDVFAKLDDHQLAYELYLSFRSFARHVARSTGGFLGWGAIGPEEDELIGLTMIHPIAPPIEEDRKGL</sequence>
<comment type="caution">
    <text evidence="1">The sequence shown here is derived from an EMBL/GenBank/DDBJ whole genome shotgun (WGS) entry which is preliminary data.</text>
</comment>
<evidence type="ECO:0000313" key="2">
    <source>
        <dbReference type="Proteomes" id="UP000753961"/>
    </source>
</evidence>
<protein>
    <submittedName>
        <fullName evidence="1">Uncharacterized protein</fullName>
    </submittedName>
</protein>
<proteinExistence type="predicted"/>
<name>A0A953HL70_9BACT</name>
<dbReference type="RefSeq" id="WP_222578632.1">
    <property type="nucleotide sequence ID" value="NZ_JAHVHU010000004.1"/>
</dbReference>
<gene>
    <name evidence="1" type="ORF">KUV50_03105</name>
</gene>
<evidence type="ECO:0000313" key="1">
    <source>
        <dbReference type="EMBL" id="MBY5957109.1"/>
    </source>
</evidence>